<feature type="compositionally biased region" description="Polar residues" evidence="1">
    <location>
        <begin position="95"/>
        <end position="113"/>
    </location>
</feature>
<sequence length="149" mass="16068">MSHEARTPRTSPPKRFGPPFIVGAALVGATLYGFWNFLARKQERKERAGAVPHYEQLLAHVGSKDADHVGQLPTSQVDRRNPAPPTEKHDAGHATIQTAGKGNQEGDTTSAPSPQRGKNEDPTKAYTKSPAYADNYGKTSHAQNASQPS</sequence>
<dbReference type="AlphaFoldDB" id="A0A0C2WHU8"/>
<feature type="region of interest" description="Disordered" evidence="1">
    <location>
        <begin position="62"/>
        <end position="149"/>
    </location>
</feature>
<evidence type="ECO:0000256" key="2">
    <source>
        <dbReference type="SAM" id="Phobius"/>
    </source>
</evidence>
<name>A0A0C2WHU8_AMAMK</name>
<dbReference type="OrthoDB" id="2850836at2759"/>
<protein>
    <submittedName>
        <fullName evidence="3">Uncharacterized protein</fullName>
    </submittedName>
</protein>
<evidence type="ECO:0000313" key="4">
    <source>
        <dbReference type="Proteomes" id="UP000054549"/>
    </source>
</evidence>
<evidence type="ECO:0000256" key="1">
    <source>
        <dbReference type="SAM" id="MobiDB-lite"/>
    </source>
</evidence>
<accession>A0A0C2WHU8</accession>
<dbReference type="HOGENOM" id="CLU_1749150_0_0_1"/>
<proteinExistence type="predicted"/>
<gene>
    <name evidence="3" type="ORF">M378DRAFT_26241</name>
</gene>
<feature type="transmembrane region" description="Helical" evidence="2">
    <location>
        <begin position="20"/>
        <end position="38"/>
    </location>
</feature>
<dbReference type="Proteomes" id="UP000054549">
    <property type="component" value="Unassembled WGS sequence"/>
</dbReference>
<keyword evidence="2" id="KW-0472">Membrane</keyword>
<keyword evidence="4" id="KW-1185">Reference proteome</keyword>
<evidence type="ECO:0000313" key="3">
    <source>
        <dbReference type="EMBL" id="KIL61037.1"/>
    </source>
</evidence>
<organism evidence="3 4">
    <name type="scientific">Amanita muscaria (strain Koide BX008)</name>
    <dbReference type="NCBI Taxonomy" id="946122"/>
    <lineage>
        <taxon>Eukaryota</taxon>
        <taxon>Fungi</taxon>
        <taxon>Dikarya</taxon>
        <taxon>Basidiomycota</taxon>
        <taxon>Agaricomycotina</taxon>
        <taxon>Agaricomycetes</taxon>
        <taxon>Agaricomycetidae</taxon>
        <taxon>Agaricales</taxon>
        <taxon>Pluteineae</taxon>
        <taxon>Amanitaceae</taxon>
        <taxon>Amanita</taxon>
    </lineage>
</organism>
<feature type="compositionally biased region" description="Polar residues" evidence="1">
    <location>
        <begin position="137"/>
        <end position="149"/>
    </location>
</feature>
<dbReference type="EMBL" id="KN818289">
    <property type="protein sequence ID" value="KIL61037.1"/>
    <property type="molecule type" value="Genomic_DNA"/>
</dbReference>
<reference evidence="3 4" key="1">
    <citation type="submission" date="2014-04" db="EMBL/GenBank/DDBJ databases">
        <title>Evolutionary Origins and Diversification of the Mycorrhizal Mutualists.</title>
        <authorList>
            <consortium name="DOE Joint Genome Institute"/>
            <consortium name="Mycorrhizal Genomics Consortium"/>
            <person name="Kohler A."/>
            <person name="Kuo A."/>
            <person name="Nagy L.G."/>
            <person name="Floudas D."/>
            <person name="Copeland A."/>
            <person name="Barry K.W."/>
            <person name="Cichocki N."/>
            <person name="Veneault-Fourrey C."/>
            <person name="LaButti K."/>
            <person name="Lindquist E.A."/>
            <person name="Lipzen A."/>
            <person name="Lundell T."/>
            <person name="Morin E."/>
            <person name="Murat C."/>
            <person name="Riley R."/>
            <person name="Ohm R."/>
            <person name="Sun H."/>
            <person name="Tunlid A."/>
            <person name="Henrissat B."/>
            <person name="Grigoriev I.V."/>
            <person name="Hibbett D.S."/>
            <person name="Martin F."/>
        </authorList>
    </citation>
    <scope>NUCLEOTIDE SEQUENCE [LARGE SCALE GENOMIC DNA]</scope>
    <source>
        <strain evidence="3 4">Koide BX008</strain>
    </source>
</reference>
<dbReference type="InParanoid" id="A0A0C2WHU8"/>
<feature type="compositionally biased region" description="Basic and acidic residues" evidence="1">
    <location>
        <begin position="77"/>
        <end position="92"/>
    </location>
</feature>
<keyword evidence="2" id="KW-1133">Transmembrane helix</keyword>
<keyword evidence="2" id="KW-0812">Transmembrane</keyword>